<organism evidence="1">
    <name type="scientific">Podoviridae sp. ctc5632</name>
    <dbReference type="NCBI Taxonomy" id="2826565"/>
    <lineage>
        <taxon>Viruses</taxon>
        <taxon>Duplodnaviria</taxon>
        <taxon>Heunggongvirae</taxon>
        <taxon>Uroviricota</taxon>
        <taxon>Caudoviricetes</taxon>
    </lineage>
</organism>
<accession>A0A8S5LVB2</accession>
<sequence>MGLEYQFIDDVSNRGLAFFWEKAKSSGRLEKFFYDRPEVSLPDFIRWCRNGSNLPWFILLNGELLAMFALNNVSGRTAWGHFCTLPCGVRRYEGMPLQIAVTVGMLAQWLYARKDGEYAIDRVLGTVAATNEPALKVAHLAGGRDVARLPGSCYIYSRRQNIDGIVTEHTRMTVPVSGLDL</sequence>
<dbReference type="EMBL" id="BK014749">
    <property type="protein sequence ID" value="DAD73969.1"/>
    <property type="molecule type" value="Genomic_DNA"/>
</dbReference>
<proteinExistence type="predicted"/>
<protein>
    <submittedName>
        <fullName evidence="1">Uncharacterized protein</fullName>
    </submittedName>
</protein>
<name>A0A8S5LVB2_9CAUD</name>
<evidence type="ECO:0000313" key="1">
    <source>
        <dbReference type="EMBL" id="DAD73969.1"/>
    </source>
</evidence>
<reference evidence="1" key="1">
    <citation type="journal article" date="2021" name="Proc. Natl. Acad. Sci. U.S.A.">
        <title>A Catalog of Tens of Thousands of Viruses from Human Metagenomes Reveals Hidden Associations with Chronic Diseases.</title>
        <authorList>
            <person name="Tisza M.J."/>
            <person name="Buck C.B."/>
        </authorList>
    </citation>
    <scope>NUCLEOTIDE SEQUENCE</scope>
    <source>
        <strain evidence="1">Ctc5632</strain>
    </source>
</reference>